<dbReference type="Gene3D" id="3.30.565.10">
    <property type="entry name" value="Histidine kinase-like ATPase, C-terminal domain"/>
    <property type="match status" value="1"/>
</dbReference>
<evidence type="ECO:0000256" key="12">
    <source>
        <dbReference type="SAM" id="Phobius"/>
    </source>
</evidence>
<evidence type="ECO:0000313" key="14">
    <source>
        <dbReference type="EMBL" id="ADL06767.1"/>
    </source>
</evidence>
<dbReference type="eggNOG" id="COG2972">
    <property type="taxonomic scope" value="Bacteria"/>
</dbReference>
<evidence type="ECO:0000256" key="9">
    <source>
        <dbReference type="ARBA" id="ARBA00022989"/>
    </source>
</evidence>
<evidence type="ECO:0000256" key="1">
    <source>
        <dbReference type="ARBA" id="ARBA00004651"/>
    </source>
</evidence>
<dbReference type="AlphaFoldDB" id="D9R3P6"/>
<evidence type="ECO:0000256" key="11">
    <source>
        <dbReference type="ARBA" id="ARBA00023136"/>
    </source>
</evidence>
<keyword evidence="10" id="KW-0902">Two-component regulatory system</keyword>
<dbReference type="InterPro" id="IPR036890">
    <property type="entry name" value="HATPase_C_sf"/>
</dbReference>
<dbReference type="GO" id="GO:0005886">
    <property type="term" value="C:plasma membrane"/>
    <property type="evidence" value="ECO:0007669"/>
    <property type="project" value="UniProtKB-SubCell"/>
</dbReference>
<evidence type="ECO:0000256" key="10">
    <source>
        <dbReference type="ARBA" id="ARBA00023012"/>
    </source>
</evidence>
<dbReference type="InterPro" id="IPR003594">
    <property type="entry name" value="HATPase_dom"/>
</dbReference>
<evidence type="ECO:0000256" key="4">
    <source>
        <dbReference type="ARBA" id="ARBA00022679"/>
    </source>
</evidence>
<reference evidence="14" key="1">
    <citation type="submission" date="2010-07" db="EMBL/GenBank/DDBJ databases">
        <title>Complete sequence of Clostridium saccharolyticum WM1.</title>
        <authorList>
            <consortium name="US DOE Joint Genome Institute"/>
            <person name="Lucas S."/>
            <person name="Copeland A."/>
            <person name="Lapidus A."/>
            <person name="Cheng J.-F."/>
            <person name="Bruce D."/>
            <person name="Goodwin L."/>
            <person name="Pitluck S."/>
            <person name="Chertkov O."/>
            <person name="Detter J.C."/>
            <person name="Han C."/>
            <person name="Tapia R."/>
            <person name="Land M."/>
            <person name="Hauser L."/>
            <person name="Chang Y.-J."/>
            <person name="Jeffries C."/>
            <person name="Kyrpides N."/>
            <person name="Ivanova N."/>
            <person name="Mikhailova N."/>
            <person name="Mouttaki H."/>
            <person name="Lin L."/>
            <person name="Zhou J."/>
            <person name="Hemme C.L."/>
            <person name="Woyke T."/>
        </authorList>
    </citation>
    <scope>NUCLEOTIDE SEQUENCE [LARGE SCALE GENOMIC DNA]</scope>
    <source>
        <strain evidence="14">WM1</strain>
    </source>
</reference>
<dbReference type="Pfam" id="PF02518">
    <property type="entry name" value="HATPase_c"/>
    <property type="match status" value="1"/>
</dbReference>
<feature type="domain" description="Histidine kinase" evidence="13">
    <location>
        <begin position="443"/>
        <end position="569"/>
    </location>
</feature>
<gene>
    <name evidence="14" type="ordered locus">Closa_4267</name>
</gene>
<evidence type="ECO:0000256" key="3">
    <source>
        <dbReference type="ARBA" id="ARBA00022553"/>
    </source>
</evidence>
<feature type="transmembrane region" description="Helical" evidence="12">
    <location>
        <begin position="276"/>
        <end position="298"/>
    </location>
</feature>
<dbReference type="EC" id="2.7.13.3" evidence="14"/>
<dbReference type="SUPFAM" id="SSF55874">
    <property type="entry name" value="ATPase domain of HSP90 chaperone/DNA topoisomerase II/histidine kinase"/>
    <property type="match status" value="1"/>
</dbReference>
<accession>D9R3P6</accession>
<protein>
    <submittedName>
        <fullName evidence="14">Integral membrane sensor signal transduction histidine kinase</fullName>
        <ecNumber evidence="14">2.7.13.3</ecNumber>
    </submittedName>
</protein>
<keyword evidence="15" id="KW-1185">Reference proteome</keyword>
<dbReference type="KEGG" id="csh:Closa_4267"/>
<keyword evidence="7 14" id="KW-0418">Kinase</keyword>
<keyword evidence="8" id="KW-0067">ATP-binding</keyword>
<keyword evidence="3" id="KW-0597">Phosphoprotein</keyword>
<keyword evidence="11 12" id="KW-0472">Membrane</keyword>
<feature type="transmembrane region" description="Helical" evidence="12">
    <location>
        <begin position="21"/>
        <end position="41"/>
    </location>
</feature>
<dbReference type="Proteomes" id="UP000001662">
    <property type="component" value="Chromosome"/>
</dbReference>
<dbReference type="STRING" id="610130.Closa_4267"/>
<dbReference type="InterPro" id="IPR010559">
    <property type="entry name" value="Sig_transdc_His_kin_internal"/>
</dbReference>
<evidence type="ECO:0000259" key="13">
    <source>
        <dbReference type="PROSITE" id="PS50109"/>
    </source>
</evidence>
<dbReference type="PANTHER" id="PTHR34220">
    <property type="entry name" value="SENSOR HISTIDINE KINASE YPDA"/>
    <property type="match status" value="1"/>
</dbReference>
<dbReference type="InterPro" id="IPR005467">
    <property type="entry name" value="His_kinase_dom"/>
</dbReference>
<keyword evidence="4 14" id="KW-0808">Transferase</keyword>
<keyword evidence="9 12" id="KW-1133">Transmembrane helix</keyword>
<dbReference type="GO" id="GO:0005524">
    <property type="term" value="F:ATP binding"/>
    <property type="evidence" value="ECO:0007669"/>
    <property type="project" value="UniProtKB-KW"/>
</dbReference>
<dbReference type="PaxDb" id="610130-Closa_4267"/>
<sequence length="574" mass="66267">MKSNQYKDYIKKSFIKYALSIISLLFVLVLLFLLINVQWLISGFNKRNHIQLSGILDQQFLLYQQGLTQLSQSPDLLTALDSTDSAVITANNRLLYEFANAQTIRSSFVLLNQNGRIVSSNLFAGNQEIFLDSDIFHRMTSQMQEQPEKIFALPSRLNYAHGQAGDFILGKAVVKEGVPAGYLFFDLLDSNLYEIIRRYPLDDVIITDRYDNLIFSISRQQTDPMDKYPSGKYRMDWQEGNVVKVNGKHYHIQKSSLPGSSLILYSLVSTEYQKNLLFYGFFFMLTVAILLVIISLPVTEHITQKNLLAINELQNSIEQMGKGNMNYRLRSQVFDEFQKLDDAYRHMVMQREELLTYNSELSERKRIMEIKQLEEQFNPHFIFNVMETLRYEIMIDAAKASDMVQSFASLMRYSIHYGSTIVSLRTDIEYINDYLLLQKMRYNRRLNYHIDIPEELLEYRIPKLLLQPVVENSLVHGMKNTHSISIAITGRVHEELLELCVEDDGSGIDGERLASLRAGLESEDEYKEHIGLYNSHRVVRLLYGPGYGLSIESQPGSGTRVIVTMPADMEEDYV</sequence>
<keyword evidence="5 12" id="KW-0812">Transmembrane</keyword>
<evidence type="ECO:0000256" key="5">
    <source>
        <dbReference type="ARBA" id="ARBA00022692"/>
    </source>
</evidence>
<evidence type="ECO:0000256" key="2">
    <source>
        <dbReference type="ARBA" id="ARBA00022475"/>
    </source>
</evidence>
<dbReference type="GO" id="GO:0000155">
    <property type="term" value="F:phosphorelay sensor kinase activity"/>
    <property type="evidence" value="ECO:0007669"/>
    <property type="project" value="InterPro"/>
</dbReference>
<evidence type="ECO:0000256" key="6">
    <source>
        <dbReference type="ARBA" id="ARBA00022741"/>
    </source>
</evidence>
<comment type="subcellular location">
    <subcellularLocation>
        <location evidence="1">Cell membrane</location>
        <topology evidence="1">Multi-pass membrane protein</topology>
    </subcellularLocation>
</comment>
<dbReference type="HOGENOM" id="CLU_020473_6_2_9"/>
<dbReference type="RefSeq" id="WP_013274819.1">
    <property type="nucleotide sequence ID" value="NC_014376.1"/>
</dbReference>
<proteinExistence type="predicted"/>
<dbReference type="InterPro" id="IPR050640">
    <property type="entry name" value="Bact_2-comp_sensor_kinase"/>
</dbReference>
<dbReference type="PROSITE" id="PS50109">
    <property type="entry name" value="HIS_KIN"/>
    <property type="match status" value="1"/>
</dbReference>
<dbReference type="Pfam" id="PF06580">
    <property type="entry name" value="His_kinase"/>
    <property type="match status" value="1"/>
</dbReference>
<keyword evidence="6" id="KW-0547">Nucleotide-binding</keyword>
<dbReference type="EMBL" id="CP002109">
    <property type="protein sequence ID" value="ADL06767.1"/>
    <property type="molecule type" value="Genomic_DNA"/>
</dbReference>
<evidence type="ECO:0000256" key="8">
    <source>
        <dbReference type="ARBA" id="ARBA00022840"/>
    </source>
</evidence>
<name>D9R3P6_LACSW</name>
<dbReference type="SMART" id="SM00387">
    <property type="entry name" value="HATPase_c"/>
    <property type="match status" value="1"/>
</dbReference>
<evidence type="ECO:0000313" key="15">
    <source>
        <dbReference type="Proteomes" id="UP000001662"/>
    </source>
</evidence>
<keyword evidence="2" id="KW-1003">Cell membrane</keyword>
<organism evidence="14 15">
    <name type="scientific">Lacrimispora saccharolytica (strain ATCC 35040 / DSM 2544 / NRCC 2533 / WM1)</name>
    <name type="common">Clostridium saccharolyticum</name>
    <dbReference type="NCBI Taxonomy" id="610130"/>
    <lineage>
        <taxon>Bacteria</taxon>
        <taxon>Bacillati</taxon>
        <taxon>Bacillota</taxon>
        <taxon>Clostridia</taxon>
        <taxon>Lachnospirales</taxon>
        <taxon>Lachnospiraceae</taxon>
        <taxon>Lacrimispora</taxon>
    </lineage>
</organism>
<evidence type="ECO:0000256" key="7">
    <source>
        <dbReference type="ARBA" id="ARBA00022777"/>
    </source>
</evidence>
<dbReference type="OrthoDB" id="9809348at2"/>
<dbReference type="PANTHER" id="PTHR34220:SF11">
    <property type="entry name" value="SENSOR PROTEIN KINASE HPTS"/>
    <property type="match status" value="1"/>
</dbReference>